<dbReference type="Gene3D" id="1.20.1560.10">
    <property type="entry name" value="ABC transporter type 1, transmembrane domain"/>
    <property type="match status" value="1"/>
</dbReference>
<feature type="transmembrane region" description="Helical" evidence="10">
    <location>
        <begin position="75"/>
        <end position="93"/>
    </location>
</feature>
<dbReference type="KEGG" id="hyf:DTO96_100499"/>
<name>A0A345D8V1_9BURK</name>
<evidence type="ECO:0000256" key="2">
    <source>
        <dbReference type="ARBA" id="ARBA00022448"/>
    </source>
</evidence>
<dbReference type="InterPro" id="IPR036640">
    <property type="entry name" value="ABC1_TM_sf"/>
</dbReference>
<evidence type="ECO:0000313" key="14">
    <source>
        <dbReference type="Proteomes" id="UP000252182"/>
    </source>
</evidence>
<evidence type="ECO:0000256" key="9">
    <source>
        <dbReference type="ARBA" id="ARBA00023136"/>
    </source>
</evidence>
<keyword evidence="8 10" id="KW-1133">Transmembrane helix</keyword>
<feature type="transmembrane region" description="Helical" evidence="10">
    <location>
        <begin position="295"/>
        <end position="316"/>
    </location>
</feature>
<dbReference type="EMBL" id="CP031124">
    <property type="protein sequence ID" value="AXF84789.1"/>
    <property type="molecule type" value="Genomic_DNA"/>
</dbReference>
<gene>
    <name evidence="13" type="primary">atm1</name>
    <name evidence="13" type="ORF">DTO96_100499</name>
</gene>
<evidence type="ECO:0000256" key="7">
    <source>
        <dbReference type="ARBA" id="ARBA00022840"/>
    </source>
</evidence>
<comment type="subcellular location">
    <subcellularLocation>
        <location evidence="1">Cell membrane</location>
        <topology evidence="1">Multi-pass membrane protein</topology>
    </subcellularLocation>
</comment>
<dbReference type="Pfam" id="PF00005">
    <property type="entry name" value="ABC_tran"/>
    <property type="match status" value="1"/>
</dbReference>
<dbReference type="SMART" id="SM00382">
    <property type="entry name" value="AAA"/>
    <property type="match status" value="1"/>
</dbReference>
<dbReference type="OrthoDB" id="8554730at2"/>
<dbReference type="InterPro" id="IPR017871">
    <property type="entry name" value="ABC_transporter-like_CS"/>
</dbReference>
<dbReference type="PROSITE" id="PS50893">
    <property type="entry name" value="ABC_TRANSPORTER_2"/>
    <property type="match status" value="1"/>
</dbReference>
<dbReference type="InterPro" id="IPR003439">
    <property type="entry name" value="ABC_transporter-like_ATP-bd"/>
</dbReference>
<dbReference type="Pfam" id="PF00664">
    <property type="entry name" value="ABC_membrane"/>
    <property type="match status" value="1"/>
</dbReference>
<keyword evidence="2" id="KW-0813">Transport</keyword>
<feature type="domain" description="ABC transporter" evidence="11">
    <location>
        <begin position="364"/>
        <end position="598"/>
    </location>
</feature>
<dbReference type="GO" id="GO:0005886">
    <property type="term" value="C:plasma membrane"/>
    <property type="evidence" value="ECO:0007669"/>
    <property type="project" value="UniProtKB-SubCell"/>
</dbReference>
<keyword evidence="3" id="KW-1003">Cell membrane</keyword>
<evidence type="ECO:0000256" key="8">
    <source>
        <dbReference type="ARBA" id="ARBA00022989"/>
    </source>
</evidence>
<dbReference type="GO" id="GO:0016887">
    <property type="term" value="F:ATP hydrolysis activity"/>
    <property type="evidence" value="ECO:0007669"/>
    <property type="project" value="InterPro"/>
</dbReference>
<dbReference type="PROSITE" id="PS50929">
    <property type="entry name" value="ABC_TM1F"/>
    <property type="match status" value="1"/>
</dbReference>
<proteinExistence type="predicted"/>
<dbReference type="RefSeq" id="WP_114562056.1">
    <property type="nucleotide sequence ID" value="NZ_CP031124.1"/>
</dbReference>
<dbReference type="AlphaFoldDB" id="A0A345D8V1"/>
<dbReference type="GO" id="GO:0005524">
    <property type="term" value="F:ATP binding"/>
    <property type="evidence" value="ECO:0007669"/>
    <property type="project" value="UniProtKB-KW"/>
</dbReference>
<evidence type="ECO:0000313" key="13">
    <source>
        <dbReference type="EMBL" id="AXF84789.1"/>
    </source>
</evidence>
<feature type="transmembrane region" description="Helical" evidence="10">
    <location>
        <begin position="42"/>
        <end position="63"/>
    </location>
</feature>
<protein>
    <submittedName>
        <fullName evidence="13">ATM1-type heavy metal exporter</fullName>
    </submittedName>
</protein>
<dbReference type="PANTHER" id="PTHR24221">
    <property type="entry name" value="ATP-BINDING CASSETTE SUB-FAMILY B"/>
    <property type="match status" value="1"/>
</dbReference>
<feature type="transmembrane region" description="Helical" evidence="10">
    <location>
        <begin position="157"/>
        <end position="180"/>
    </location>
</feature>
<dbReference type="FunFam" id="3.40.50.300:FF:000186">
    <property type="entry name" value="ATP-binding cassette sub-family B member 7, mitochondrial"/>
    <property type="match status" value="1"/>
</dbReference>
<keyword evidence="7" id="KW-0067">ATP-binding</keyword>
<evidence type="ECO:0000256" key="6">
    <source>
        <dbReference type="ARBA" id="ARBA00022741"/>
    </source>
</evidence>
<keyword evidence="9 10" id="KW-0472">Membrane</keyword>
<evidence type="ECO:0000256" key="1">
    <source>
        <dbReference type="ARBA" id="ARBA00004651"/>
    </source>
</evidence>
<feature type="transmembrane region" description="Helical" evidence="10">
    <location>
        <begin position="268"/>
        <end position="289"/>
    </location>
</feature>
<dbReference type="InterPro" id="IPR027417">
    <property type="entry name" value="P-loop_NTPase"/>
</dbReference>
<accession>A0A345D8V1</accession>
<dbReference type="SUPFAM" id="SSF90123">
    <property type="entry name" value="ABC transporter transmembrane region"/>
    <property type="match status" value="1"/>
</dbReference>
<dbReference type="PANTHER" id="PTHR24221:SF402">
    <property type="entry name" value="IRON-SULFUR CLUSTERS TRANSPORTER ABCB7, MITOCHONDRIAL"/>
    <property type="match status" value="1"/>
</dbReference>
<evidence type="ECO:0000256" key="3">
    <source>
        <dbReference type="ARBA" id="ARBA00022475"/>
    </source>
</evidence>
<dbReference type="InterPro" id="IPR039421">
    <property type="entry name" value="Type_1_exporter"/>
</dbReference>
<dbReference type="GO" id="GO:0140359">
    <property type="term" value="F:ABC-type transporter activity"/>
    <property type="evidence" value="ECO:0007669"/>
    <property type="project" value="InterPro"/>
</dbReference>
<evidence type="ECO:0000259" key="12">
    <source>
        <dbReference type="PROSITE" id="PS50929"/>
    </source>
</evidence>
<dbReference type="PROSITE" id="PS00211">
    <property type="entry name" value="ABC_TRANSPORTER_1"/>
    <property type="match status" value="1"/>
</dbReference>
<reference evidence="14" key="1">
    <citation type="submission" date="2018-07" db="EMBL/GenBank/DDBJ databases">
        <authorList>
            <person name="Kim H."/>
        </authorList>
    </citation>
    <scope>NUCLEOTIDE SEQUENCE [LARGE SCALE GENOMIC DNA]</scope>
    <source>
        <strain evidence="14">F02</strain>
    </source>
</reference>
<dbReference type="SUPFAM" id="SSF52540">
    <property type="entry name" value="P-loop containing nucleoside triphosphate hydrolases"/>
    <property type="match status" value="1"/>
</dbReference>
<evidence type="ECO:0000259" key="11">
    <source>
        <dbReference type="PROSITE" id="PS50893"/>
    </source>
</evidence>
<keyword evidence="5 10" id="KW-0812">Transmembrane</keyword>
<evidence type="ECO:0000256" key="5">
    <source>
        <dbReference type="ARBA" id="ARBA00022692"/>
    </source>
</evidence>
<keyword evidence="4" id="KW-0997">Cell inner membrane</keyword>
<organism evidence="13 14">
    <name type="scientific">Ephemeroptericola cinctiostellae</name>
    <dbReference type="NCBI Taxonomy" id="2268024"/>
    <lineage>
        <taxon>Bacteria</taxon>
        <taxon>Pseudomonadati</taxon>
        <taxon>Pseudomonadota</taxon>
        <taxon>Betaproteobacteria</taxon>
        <taxon>Burkholderiales</taxon>
        <taxon>Burkholderiaceae</taxon>
        <taxon>Ephemeroptericola</taxon>
    </lineage>
</organism>
<dbReference type="GO" id="GO:0006879">
    <property type="term" value="P:intracellular iron ion homeostasis"/>
    <property type="evidence" value="ECO:0007669"/>
    <property type="project" value="TreeGrafter"/>
</dbReference>
<sequence length="602" mass="67349">MSRSQHNPQSFDDSKDLRVNERSDWHTIKSLWPYIWRSKYRVMFAFVALTLAKLSNLGIPVILKKIIDGMTPNPTVQTALIVPIALLIAYGALRISMTMFNELREIVFFRVSENAARTVSLQVFNTLHNLSLKFHLSRQTGGLTRDIERGTRGVRTLIGFSFMTIVPTLIEMFMVLGFLWAKYDVVFVGITAAALICYIAYTVGITEWRTQYRKRMNEMDSKANQKAVDSLLNFETVKYFNNEQFEAMRYDQGLKQFRNAAIQSQNSLSLLNFGQQMIISIALIVILWYTTQGVVAGHLTLGDLVLVNTLMLQLYVPLNFLGVMYRELKQSLVDVDKMFTLLHSSPDVTDAVDAVDLHMAQGKIEFKHVNFSYNQNRQILHDVSFTVAPNTTTAIVGKSGAGKSTLSRLLFRFYDINSGEVLIDGQNIAHITQSSLRRAIGIVPQDTVLFNDSLGYNIQYGRPDASMDEVRAAATAAHLDDFLSRLPEGLETAVGERGLKISGGEKQRVAIARTLLKGTPILIFDEATSALDSHAEKAIQSAFDEAAQNHTTLIVAHRLSTIIHADQILVMDAGRIVERGTHGELLAQNGTYAAMWAAQQDE</sequence>
<dbReference type="InterPro" id="IPR003593">
    <property type="entry name" value="AAA+_ATPase"/>
</dbReference>
<keyword evidence="6" id="KW-0547">Nucleotide-binding</keyword>
<feature type="transmembrane region" description="Helical" evidence="10">
    <location>
        <begin position="186"/>
        <end position="206"/>
    </location>
</feature>
<feature type="domain" description="ABC transmembrane type-1" evidence="12">
    <location>
        <begin position="44"/>
        <end position="330"/>
    </location>
</feature>
<dbReference type="CDD" id="cd18582">
    <property type="entry name" value="ABC_6TM_ATM1_ABCB7"/>
    <property type="match status" value="1"/>
</dbReference>
<dbReference type="Proteomes" id="UP000252182">
    <property type="component" value="Chromosome"/>
</dbReference>
<dbReference type="Gene3D" id="3.40.50.300">
    <property type="entry name" value="P-loop containing nucleotide triphosphate hydrolases"/>
    <property type="match status" value="1"/>
</dbReference>
<dbReference type="InterPro" id="IPR011527">
    <property type="entry name" value="ABC1_TM_dom"/>
</dbReference>
<evidence type="ECO:0000256" key="10">
    <source>
        <dbReference type="SAM" id="Phobius"/>
    </source>
</evidence>
<keyword evidence="14" id="KW-1185">Reference proteome</keyword>
<evidence type="ECO:0000256" key="4">
    <source>
        <dbReference type="ARBA" id="ARBA00022519"/>
    </source>
</evidence>